<protein>
    <submittedName>
        <fullName evidence="9">Cytochrome P450</fullName>
    </submittedName>
</protein>
<dbReference type="Proteomes" id="UP000010878">
    <property type="component" value="Chromosome"/>
</dbReference>
<dbReference type="InterPro" id="IPR017972">
    <property type="entry name" value="Cyt_P450_CS"/>
</dbReference>
<dbReference type="PANTHER" id="PTHR24291:SF50">
    <property type="entry name" value="BIFUNCTIONAL ALBAFLAVENONE MONOOXYGENASE_TERPENE SYNTHASE"/>
    <property type="match status" value="1"/>
</dbReference>
<dbReference type="Gene3D" id="1.10.630.10">
    <property type="entry name" value="Cytochrome P450"/>
    <property type="match status" value="1"/>
</dbReference>
<dbReference type="InterPro" id="IPR001128">
    <property type="entry name" value="Cyt_P450"/>
</dbReference>
<dbReference type="PRINTS" id="PR00385">
    <property type="entry name" value="P450"/>
</dbReference>
<dbReference type="PROSITE" id="PS00086">
    <property type="entry name" value="CYTOCHROME_P450"/>
    <property type="match status" value="1"/>
</dbReference>
<dbReference type="GO" id="GO:0016705">
    <property type="term" value="F:oxidoreductase activity, acting on paired donors, with incorporation or reduction of molecular oxygen"/>
    <property type="evidence" value="ECO:0007669"/>
    <property type="project" value="InterPro"/>
</dbReference>
<name>L0JZ04_9EURY</name>
<keyword evidence="6 7" id="KW-0503">Monooxygenase</keyword>
<dbReference type="GeneID" id="14402801"/>
<evidence type="ECO:0000256" key="2">
    <source>
        <dbReference type="ARBA" id="ARBA00022617"/>
    </source>
</evidence>
<dbReference type="eggNOG" id="arCOG02814">
    <property type="taxonomic scope" value="Archaea"/>
</dbReference>
<evidence type="ECO:0000256" key="1">
    <source>
        <dbReference type="ARBA" id="ARBA00010617"/>
    </source>
</evidence>
<dbReference type="PRINTS" id="PR00465">
    <property type="entry name" value="EP450IV"/>
</dbReference>
<dbReference type="GO" id="GO:0004497">
    <property type="term" value="F:monooxygenase activity"/>
    <property type="evidence" value="ECO:0007669"/>
    <property type="project" value="UniProtKB-KW"/>
</dbReference>
<feature type="coiled-coil region" evidence="8">
    <location>
        <begin position="195"/>
        <end position="222"/>
    </location>
</feature>
<dbReference type="InterPro" id="IPR050196">
    <property type="entry name" value="Cytochrome_P450_Monoox"/>
</dbReference>
<evidence type="ECO:0000256" key="3">
    <source>
        <dbReference type="ARBA" id="ARBA00022723"/>
    </source>
</evidence>
<keyword evidence="8" id="KW-0175">Coiled coil</keyword>
<dbReference type="PANTHER" id="PTHR24291">
    <property type="entry name" value="CYTOCHROME P450 FAMILY 4"/>
    <property type="match status" value="1"/>
</dbReference>
<dbReference type="STRING" id="694430.Natoc_1279"/>
<dbReference type="Pfam" id="PF00067">
    <property type="entry name" value="p450"/>
    <property type="match status" value="1"/>
</dbReference>
<dbReference type="InterPro" id="IPR002403">
    <property type="entry name" value="Cyt_P450_E_grp-IV"/>
</dbReference>
<reference evidence="9 10" key="1">
    <citation type="submission" date="2012-11" db="EMBL/GenBank/DDBJ databases">
        <title>FINISHED of Natronococcus occultus SP4, DSM 3396.</title>
        <authorList>
            <consortium name="DOE Joint Genome Institute"/>
            <person name="Eisen J."/>
            <person name="Huntemann M."/>
            <person name="Wei C.-L."/>
            <person name="Han J."/>
            <person name="Detter J.C."/>
            <person name="Han C."/>
            <person name="Tapia R."/>
            <person name="Chen A."/>
            <person name="Kyrpides N."/>
            <person name="Mavromatis K."/>
            <person name="Markowitz V."/>
            <person name="Szeto E."/>
            <person name="Ivanova N."/>
            <person name="Mikhailova N."/>
            <person name="Ovchinnikova G."/>
            <person name="Pagani I."/>
            <person name="Pati A."/>
            <person name="Goodwin L."/>
            <person name="Nordberg H.P."/>
            <person name="Cantor M.N."/>
            <person name="Hua S.X."/>
            <person name="Woyke T."/>
            <person name="Eisen J."/>
            <person name="Klenk H.-P."/>
            <person name="Klenk H.-P."/>
        </authorList>
    </citation>
    <scope>NUCLEOTIDE SEQUENCE [LARGE SCALE GENOMIC DNA]</scope>
    <source>
        <strain evidence="9 10">SP4</strain>
    </source>
</reference>
<keyword evidence="5 7" id="KW-0408">Iron</keyword>
<dbReference type="SUPFAM" id="SSF48264">
    <property type="entry name" value="Cytochrome P450"/>
    <property type="match status" value="1"/>
</dbReference>
<sequence>MTPQSELPPSPSGHPILGHALDFARDPFALIDRATDECGDCYRMTFPSAEICVLAHPEHFRQALVTDVDSFGKTADYQRAFGNGLLSTEGDQWRRQRNVLQPLFHGDRIDGYADKMVEATQRRIGTWEAGEVRDLESEMQDLTFEILFATLFGRDLAPGEGADLRAASDGLNKWFVSTSWLLPNWIPTPARRTFNQSSERLREETQRLLAKYEAEAEQSTASDLENETVLSKLQDAQKQGHLSKEEVEGQMVTMLFAGYETTAATLGFAWYALAKNPALRDAFHDELEAVLGGEPPSQETIGELDLTRRIVTETLRLYPPVHTIPRQTTREIEIDGYCLPANEEVHLSVIAAHRDERFYDDPLSFRPERWQQQSIEERHDFAYIPFGGGRRTCIGREFARLEAMVVLATIGQQWSPEWTKGDSTVTLDPAITIQAKDGLPMRLQQRS</sequence>
<dbReference type="KEGG" id="nou:Natoc_1279"/>
<evidence type="ECO:0000313" key="9">
    <source>
        <dbReference type="EMBL" id="AGB37103.1"/>
    </source>
</evidence>
<dbReference type="HOGENOM" id="CLU_001570_5_1_2"/>
<evidence type="ECO:0000256" key="7">
    <source>
        <dbReference type="RuleBase" id="RU000461"/>
    </source>
</evidence>
<dbReference type="EMBL" id="CP003929">
    <property type="protein sequence ID" value="AGB37103.1"/>
    <property type="molecule type" value="Genomic_DNA"/>
</dbReference>
<evidence type="ECO:0000256" key="4">
    <source>
        <dbReference type="ARBA" id="ARBA00023002"/>
    </source>
</evidence>
<evidence type="ECO:0000256" key="5">
    <source>
        <dbReference type="ARBA" id="ARBA00023004"/>
    </source>
</evidence>
<evidence type="ECO:0000256" key="6">
    <source>
        <dbReference type="ARBA" id="ARBA00023033"/>
    </source>
</evidence>
<proteinExistence type="inferred from homology"/>
<organism evidence="9 10">
    <name type="scientific">Natronococcus occultus SP4</name>
    <dbReference type="NCBI Taxonomy" id="694430"/>
    <lineage>
        <taxon>Archaea</taxon>
        <taxon>Methanobacteriati</taxon>
        <taxon>Methanobacteriota</taxon>
        <taxon>Stenosarchaea group</taxon>
        <taxon>Halobacteria</taxon>
        <taxon>Halobacteriales</taxon>
        <taxon>Natrialbaceae</taxon>
        <taxon>Natronococcus</taxon>
    </lineage>
</organism>
<keyword evidence="4 7" id="KW-0560">Oxidoreductase</keyword>
<dbReference type="AlphaFoldDB" id="L0JZ04"/>
<accession>L0JZ04</accession>
<keyword evidence="10" id="KW-1185">Reference proteome</keyword>
<gene>
    <name evidence="9" type="ORF">Natoc_1279</name>
</gene>
<dbReference type="OrthoDB" id="9881at2157"/>
<dbReference type="GO" id="GO:0005506">
    <property type="term" value="F:iron ion binding"/>
    <property type="evidence" value="ECO:0007669"/>
    <property type="project" value="InterPro"/>
</dbReference>
<dbReference type="InterPro" id="IPR036396">
    <property type="entry name" value="Cyt_P450_sf"/>
</dbReference>
<evidence type="ECO:0000313" key="10">
    <source>
        <dbReference type="Proteomes" id="UP000010878"/>
    </source>
</evidence>
<dbReference type="GO" id="GO:0020037">
    <property type="term" value="F:heme binding"/>
    <property type="evidence" value="ECO:0007669"/>
    <property type="project" value="InterPro"/>
</dbReference>
<evidence type="ECO:0000256" key="8">
    <source>
        <dbReference type="SAM" id="Coils"/>
    </source>
</evidence>
<keyword evidence="2 7" id="KW-0349">Heme</keyword>
<comment type="similarity">
    <text evidence="1 7">Belongs to the cytochrome P450 family.</text>
</comment>
<keyword evidence="3 7" id="KW-0479">Metal-binding</keyword>
<dbReference type="RefSeq" id="WP_015320554.1">
    <property type="nucleotide sequence ID" value="NC_019974.1"/>
</dbReference>